<reference evidence="9" key="1">
    <citation type="submission" date="2021-01" db="EMBL/GenBank/DDBJ databases">
        <title>Genomic Encyclopedia of Type Strains, Phase IV (KMG-IV): sequencing the most valuable type-strain genomes for metagenomic binning, comparative biology and taxonomic classification.</title>
        <authorList>
            <person name="Goeker M."/>
        </authorList>
    </citation>
    <scope>NUCLEOTIDE SEQUENCE</scope>
    <source>
        <strain evidence="9">DSM 25523</strain>
    </source>
</reference>
<feature type="transmembrane region" description="Helical" evidence="7">
    <location>
        <begin position="67"/>
        <end position="85"/>
    </location>
</feature>
<sequence length="300" mass="32399">MASSRTRSALLLAFLVVMWGVNWPLSKFALTYTPPILFAGIRTLLGGLILLVVALPKYKQLRFKESWHIYVISAVLNIILFYGLQTIGLNYLPAGLFSSIVFLQPVLLGLMAWLWLGESMFALKALGFVLGFAGVATISAGGLTGNISLTGILLALGCAISWAAGTFYVKKTGNRVDSIWLVTSQLLIGGLFMMGVGSEVESWTNIDWNLTFLSTLLFISIFVIALGWLVFFFLVGSGEAGKVASYTFLIPLIAILCSVLFMHEQITVNLIAGLVLVVISILLVNANPQALLAKKTGKSA</sequence>
<feature type="transmembrane region" description="Helical" evidence="7">
    <location>
        <begin position="210"/>
        <end position="236"/>
    </location>
</feature>
<dbReference type="PANTHER" id="PTHR32322:SF18">
    <property type="entry name" value="S-ADENOSYLMETHIONINE_S-ADENOSYLHOMOCYSTEINE TRANSPORTER"/>
    <property type="match status" value="1"/>
</dbReference>
<evidence type="ECO:0000259" key="8">
    <source>
        <dbReference type="Pfam" id="PF00892"/>
    </source>
</evidence>
<feature type="transmembrane region" description="Helical" evidence="7">
    <location>
        <begin position="147"/>
        <end position="167"/>
    </location>
</feature>
<evidence type="ECO:0000256" key="6">
    <source>
        <dbReference type="ARBA" id="ARBA00023136"/>
    </source>
</evidence>
<dbReference type="Proteomes" id="UP000717624">
    <property type="component" value="Unassembled WGS sequence"/>
</dbReference>
<comment type="caution">
    <text evidence="9">The sequence shown here is derived from an EMBL/GenBank/DDBJ whole genome shotgun (WGS) entry which is preliminary data.</text>
</comment>
<dbReference type="InterPro" id="IPR037185">
    <property type="entry name" value="EmrE-like"/>
</dbReference>
<organism evidence="9 10">
    <name type="scientific">Brevibacillus fulvus</name>
    <dbReference type="NCBI Taxonomy" id="1125967"/>
    <lineage>
        <taxon>Bacteria</taxon>
        <taxon>Bacillati</taxon>
        <taxon>Bacillota</taxon>
        <taxon>Bacilli</taxon>
        <taxon>Bacillales</taxon>
        <taxon>Paenibacillaceae</taxon>
        <taxon>Brevibacillus</taxon>
    </lineage>
</organism>
<evidence type="ECO:0000256" key="1">
    <source>
        <dbReference type="ARBA" id="ARBA00004651"/>
    </source>
</evidence>
<feature type="domain" description="EamA" evidence="8">
    <location>
        <begin position="150"/>
        <end position="285"/>
    </location>
</feature>
<feature type="transmembrane region" description="Helical" evidence="7">
    <location>
        <begin position="243"/>
        <end position="262"/>
    </location>
</feature>
<evidence type="ECO:0000256" key="5">
    <source>
        <dbReference type="ARBA" id="ARBA00022989"/>
    </source>
</evidence>
<dbReference type="InterPro" id="IPR000620">
    <property type="entry name" value="EamA_dom"/>
</dbReference>
<evidence type="ECO:0000313" key="10">
    <source>
        <dbReference type="Proteomes" id="UP000717624"/>
    </source>
</evidence>
<evidence type="ECO:0000256" key="2">
    <source>
        <dbReference type="ARBA" id="ARBA00007362"/>
    </source>
</evidence>
<comment type="similarity">
    <text evidence="2">Belongs to the EamA transporter family.</text>
</comment>
<feature type="transmembrane region" description="Helical" evidence="7">
    <location>
        <begin position="121"/>
        <end position="141"/>
    </location>
</feature>
<accession>A0A939BQK7</accession>
<evidence type="ECO:0000313" key="9">
    <source>
        <dbReference type="EMBL" id="MBM7591735.1"/>
    </source>
</evidence>
<feature type="transmembrane region" description="Helical" evidence="7">
    <location>
        <begin position="91"/>
        <end position="114"/>
    </location>
</feature>
<feature type="transmembrane region" description="Helical" evidence="7">
    <location>
        <begin position="179"/>
        <end position="198"/>
    </location>
</feature>
<keyword evidence="5 7" id="KW-1133">Transmembrane helix</keyword>
<dbReference type="Pfam" id="PF00892">
    <property type="entry name" value="EamA"/>
    <property type="match status" value="2"/>
</dbReference>
<proteinExistence type="inferred from homology"/>
<dbReference type="GO" id="GO:0005886">
    <property type="term" value="C:plasma membrane"/>
    <property type="evidence" value="ECO:0007669"/>
    <property type="project" value="UniProtKB-SubCell"/>
</dbReference>
<evidence type="ECO:0000256" key="4">
    <source>
        <dbReference type="ARBA" id="ARBA00022692"/>
    </source>
</evidence>
<gene>
    <name evidence="9" type="ORF">JOD01_003386</name>
</gene>
<keyword evidence="3" id="KW-1003">Cell membrane</keyword>
<keyword evidence="6 7" id="KW-0472">Membrane</keyword>
<dbReference type="InterPro" id="IPR050638">
    <property type="entry name" value="AA-Vitamin_Transporters"/>
</dbReference>
<evidence type="ECO:0000256" key="7">
    <source>
        <dbReference type="SAM" id="Phobius"/>
    </source>
</evidence>
<keyword evidence="4 7" id="KW-0812">Transmembrane</keyword>
<dbReference type="PANTHER" id="PTHR32322">
    <property type="entry name" value="INNER MEMBRANE TRANSPORTER"/>
    <property type="match status" value="1"/>
</dbReference>
<keyword evidence="10" id="KW-1185">Reference proteome</keyword>
<comment type="subcellular location">
    <subcellularLocation>
        <location evidence="1">Cell membrane</location>
        <topology evidence="1">Multi-pass membrane protein</topology>
    </subcellularLocation>
</comment>
<dbReference type="AlphaFoldDB" id="A0A939BQK7"/>
<feature type="domain" description="EamA" evidence="8">
    <location>
        <begin position="9"/>
        <end position="139"/>
    </location>
</feature>
<protein>
    <submittedName>
        <fullName evidence="9">Drug/metabolite transporter (DMT)-like permease</fullName>
    </submittedName>
</protein>
<feature type="transmembrane region" description="Helical" evidence="7">
    <location>
        <begin position="36"/>
        <end position="55"/>
    </location>
</feature>
<dbReference type="SUPFAM" id="SSF103481">
    <property type="entry name" value="Multidrug resistance efflux transporter EmrE"/>
    <property type="match status" value="2"/>
</dbReference>
<dbReference type="EMBL" id="JAFBEB010000014">
    <property type="protein sequence ID" value="MBM7591735.1"/>
    <property type="molecule type" value="Genomic_DNA"/>
</dbReference>
<evidence type="ECO:0000256" key="3">
    <source>
        <dbReference type="ARBA" id="ARBA00022475"/>
    </source>
</evidence>
<name>A0A939BQK7_9BACL</name>
<feature type="transmembrane region" description="Helical" evidence="7">
    <location>
        <begin position="268"/>
        <end position="286"/>
    </location>
</feature>